<gene>
    <name evidence="2" type="ORF">LIER_20337</name>
</gene>
<protein>
    <submittedName>
        <fullName evidence="2">Uncharacterized protein</fullName>
    </submittedName>
</protein>
<dbReference type="AlphaFoldDB" id="A0AAV3QL33"/>
<accession>A0AAV3QL33</accession>
<organism evidence="2 3">
    <name type="scientific">Lithospermum erythrorhizon</name>
    <name type="common">Purple gromwell</name>
    <name type="synonym">Lithospermum officinale var. erythrorhizon</name>
    <dbReference type="NCBI Taxonomy" id="34254"/>
    <lineage>
        <taxon>Eukaryota</taxon>
        <taxon>Viridiplantae</taxon>
        <taxon>Streptophyta</taxon>
        <taxon>Embryophyta</taxon>
        <taxon>Tracheophyta</taxon>
        <taxon>Spermatophyta</taxon>
        <taxon>Magnoliopsida</taxon>
        <taxon>eudicotyledons</taxon>
        <taxon>Gunneridae</taxon>
        <taxon>Pentapetalae</taxon>
        <taxon>asterids</taxon>
        <taxon>lamiids</taxon>
        <taxon>Boraginales</taxon>
        <taxon>Boraginaceae</taxon>
        <taxon>Boraginoideae</taxon>
        <taxon>Lithospermeae</taxon>
        <taxon>Lithospermum</taxon>
    </lineage>
</organism>
<sequence length="67" mass="7430">MWMIAWRICLRKVKQLQNRIILGFGIGTSVGAIVLAGGWFSMLLWLLMCLLGQGIILRFAAGMTPPP</sequence>
<reference evidence="2 3" key="1">
    <citation type="submission" date="2024-01" db="EMBL/GenBank/DDBJ databases">
        <title>The complete chloroplast genome sequence of Lithospermum erythrorhizon: insights into the phylogenetic relationship among Boraginaceae species and the maternal lineages of purple gromwells.</title>
        <authorList>
            <person name="Okada T."/>
            <person name="Watanabe K."/>
        </authorList>
    </citation>
    <scope>NUCLEOTIDE SEQUENCE [LARGE SCALE GENOMIC DNA]</scope>
</reference>
<feature type="transmembrane region" description="Helical" evidence="1">
    <location>
        <begin position="20"/>
        <end position="37"/>
    </location>
</feature>
<keyword evidence="1" id="KW-0812">Transmembrane</keyword>
<evidence type="ECO:0000313" key="2">
    <source>
        <dbReference type="EMBL" id="GAA0164782.1"/>
    </source>
</evidence>
<dbReference type="EMBL" id="BAABME010005154">
    <property type="protein sequence ID" value="GAA0164782.1"/>
    <property type="molecule type" value="Genomic_DNA"/>
</dbReference>
<comment type="caution">
    <text evidence="2">The sequence shown here is derived from an EMBL/GenBank/DDBJ whole genome shotgun (WGS) entry which is preliminary data.</text>
</comment>
<keyword evidence="1" id="KW-0472">Membrane</keyword>
<dbReference type="Proteomes" id="UP001454036">
    <property type="component" value="Unassembled WGS sequence"/>
</dbReference>
<evidence type="ECO:0000256" key="1">
    <source>
        <dbReference type="SAM" id="Phobius"/>
    </source>
</evidence>
<keyword evidence="1" id="KW-1133">Transmembrane helix</keyword>
<proteinExistence type="predicted"/>
<evidence type="ECO:0000313" key="3">
    <source>
        <dbReference type="Proteomes" id="UP001454036"/>
    </source>
</evidence>
<keyword evidence="3" id="KW-1185">Reference proteome</keyword>
<name>A0AAV3QL33_LITER</name>